<dbReference type="AlphaFoldDB" id="A0A6G0TC83"/>
<reference evidence="1 2" key="1">
    <citation type="submission" date="2019-08" db="EMBL/GenBank/DDBJ databases">
        <title>The genome of the soybean aphid Biotype 1, its phylome, world population structure and adaptation to the North American continent.</title>
        <authorList>
            <person name="Giordano R."/>
            <person name="Donthu R.K."/>
            <person name="Hernandez A.G."/>
            <person name="Wright C.L."/>
            <person name="Zimin A.V."/>
        </authorList>
    </citation>
    <scope>NUCLEOTIDE SEQUENCE [LARGE SCALE GENOMIC DNA]</scope>
    <source>
        <tissue evidence="1">Whole aphids</tissue>
    </source>
</reference>
<proteinExistence type="predicted"/>
<sequence>SYFISTTYFLSNNKYLKSLKDKSLFLRDLIKFKIQRIITFFSIMTIQVLCMVGEKDGLCFNGLNTPKFKITYEKLCINFSNIFTPPKKFYRHFKKKFSEKLKISFIFKEKFMKNFVPNFQNLVIKEKIFTIFQPQNYLQIFAILTYFQNKKFDFDENCFCVKNPYQLDSISFGAEVKNRSIFTAPNVVERHKKKKNTHLLLILPLEELGIVGQDSREVGKQKKDWYLIYTNSLFKLILIQKAVDSEQSIAIGIVVLIGKVVLKKALKSLQAIKFALSQDLSEVTKLFIIKRDPPKI</sequence>
<dbReference type="EMBL" id="VYZN01000043">
    <property type="protein sequence ID" value="KAE9530013.1"/>
    <property type="molecule type" value="Genomic_DNA"/>
</dbReference>
<gene>
    <name evidence="1" type="ORF">AGLY_011475</name>
</gene>
<comment type="caution">
    <text evidence="1">The sequence shown here is derived from an EMBL/GenBank/DDBJ whole genome shotgun (WGS) entry which is preliminary data.</text>
</comment>
<feature type="non-terminal residue" evidence="1">
    <location>
        <position position="1"/>
    </location>
</feature>
<keyword evidence="2" id="KW-1185">Reference proteome</keyword>
<name>A0A6G0TC83_APHGL</name>
<evidence type="ECO:0000313" key="2">
    <source>
        <dbReference type="Proteomes" id="UP000475862"/>
    </source>
</evidence>
<protein>
    <submittedName>
        <fullName evidence="1">Uncharacterized protein</fullName>
    </submittedName>
</protein>
<dbReference type="Proteomes" id="UP000475862">
    <property type="component" value="Unassembled WGS sequence"/>
</dbReference>
<organism evidence="1 2">
    <name type="scientific">Aphis glycines</name>
    <name type="common">Soybean aphid</name>
    <dbReference type="NCBI Taxonomy" id="307491"/>
    <lineage>
        <taxon>Eukaryota</taxon>
        <taxon>Metazoa</taxon>
        <taxon>Ecdysozoa</taxon>
        <taxon>Arthropoda</taxon>
        <taxon>Hexapoda</taxon>
        <taxon>Insecta</taxon>
        <taxon>Pterygota</taxon>
        <taxon>Neoptera</taxon>
        <taxon>Paraneoptera</taxon>
        <taxon>Hemiptera</taxon>
        <taxon>Sternorrhyncha</taxon>
        <taxon>Aphidomorpha</taxon>
        <taxon>Aphidoidea</taxon>
        <taxon>Aphididae</taxon>
        <taxon>Aphidini</taxon>
        <taxon>Aphis</taxon>
        <taxon>Aphis</taxon>
    </lineage>
</organism>
<accession>A0A6G0TC83</accession>
<evidence type="ECO:0000313" key="1">
    <source>
        <dbReference type="EMBL" id="KAE9530013.1"/>
    </source>
</evidence>